<sequence length="98" mass="11421">MPREIIRSNPNWRNEFPRYDIVLVRIDPDLEDMRGMIAARVKRFISFTHDATRMVCAVVEWFVPYGDGPDPITGMWIVKLEIKHGKRVIGIVHLDCIS</sequence>
<comment type="caution">
    <text evidence="1">The sequence shown here is derived from an EMBL/GenBank/DDBJ whole genome shotgun (WGS) entry which is preliminary data.</text>
</comment>
<accession>A0AAW0G6P5</accession>
<organism evidence="1 2">
    <name type="scientific">Cerrena zonata</name>
    <dbReference type="NCBI Taxonomy" id="2478898"/>
    <lineage>
        <taxon>Eukaryota</taxon>
        <taxon>Fungi</taxon>
        <taxon>Dikarya</taxon>
        <taxon>Basidiomycota</taxon>
        <taxon>Agaricomycotina</taxon>
        <taxon>Agaricomycetes</taxon>
        <taxon>Polyporales</taxon>
        <taxon>Cerrenaceae</taxon>
        <taxon>Cerrena</taxon>
    </lineage>
</organism>
<name>A0AAW0G6P5_9APHY</name>
<dbReference type="Proteomes" id="UP001385951">
    <property type="component" value="Unassembled WGS sequence"/>
</dbReference>
<gene>
    <name evidence="1" type="ORF">QCA50_007124</name>
</gene>
<evidence type="ECO:0000313" key="2">
    <source>
        <dbReference type="Proteomes" id="UP001385951"/>
    </source>
</evidence>
<evidence type="ECO:0000313" key="1">
    <source>
        <dbReference type="EMBL" id="KAK7689333.1"/>
    </source>
</evidence>
<keyword evidence="2" id="KW-1185">Reference proteome</keyword>
<proteinExistence type="predicted"/>
<protein>
    <submittedName>
        <fullName evidence="1">Uncharacterized protein</fullName>
    </submittedName>
</protein>
<dbReference type="EMBL" id="JASBNA010000008">
    <property type="protein sequence ID" value="KAK7689333.1"/>
    <property type="molecule type" value="Genomic_DNA"/>
</dbReference>
<reference evidence="1 2" key="1">
    <citation type="submission" date="2022-09" db="EMBL/GenBank/DDBJ databases">
        <authorList>
            <person name="Palmer J.M."/>
        </authorList>
    </citation>
    <scope>NUCLEOTIDE SEQUENCE [LARGE SCALE GENOMIC DNA]</scope>
    <source>
        <strain evidence="1 2">DSM 7382</strain>
    </source>
</reference>
<dbReference type="AlphaFoldDB" id="A0AAW0G6P5"/>